<evidence type="ECO:0000313" key="2">
    <source>
        <dbReference type="EMBL" id="CAF1064774.1"/>
    </source>
</evidence>
<dbReference type="InterPro" id="IPR013658">
    <property type="entry name" value="SGL"/>
</dbReference>
<dbReference type="AlphaFoldDB" id="A0A814LIQ9"/>
<organism evidence="2 4">
    <name type="scientific">Rotaria sordida</name>
    <dbReference type="NCBI Taxonomy" id="392033"/>
    <lineage>
        <taxon>Eukaryota</taxon>
        <taxon>Metazoa</taxon>
        <taxon>Spiralia</taxon>
        <taxon>Gnathifera</taxon>
        <taxon>Rotifera</taxon>
        <taxon>Eurotatoria</taxon>
        <taxon>Bdelloidea</taxon>
        <taxon>Philodinida</taxon>
        <taxon>Philodinidae</taxon>
        <taxon>Rotaria</taxon>
    </lineage>
</organism>
<dbReference type="InterPro" id="IPR011042">
    <property type="entry name" value="6-blade_b-propeller_TolB-like"/>
</dbReference>
<name>A0A814LIQ9_9BILA</name>
<accession>A0A814LIQ9</accession>
<dbReference type="Pfam" id="PF08450">
    <property type="entry name" value="SGL"/>
    <property type="match status" value="1"/>
</dbReference>
<dbReference type="Gene3D" id="2.120.10.30">
    <property type="entry name" value="TolB, C-terminal domain"/>
    <property type="match status" value="1"/>
</dbReference>
<comment type="caution">
    <text evidence="2">The sequence shown here is derived from an EMBL/GenBank/DDBJ whole genome shotgun (WGS) entry which is preliminary data.</text>
</comment>
<sequence length="378" mass="41506">MGIDDIKGQKDTELFLLLPIVGNRVVGRTRLHTNSTICLCPSGYTDTTSTSNNTLEADPTDLSSDSLSNFSQFSTQSKQQKFMRFYSTAKPVTVPFAHEGGAFVPDTNEVWFTANQLPVQNTDVTSVNLKTNNVELLSIQPPILTPNGVAYFDGLVYVCSQGNRTTSGAIYAVNPTTLVSRLVVNSWFGLRLNSPNDVTFTTKIDGRRYMWFTDPQVAYLQNFGSSPQLGSYVYRFDMITSELRPVITDLLVPNGIAFDPSEKTLYVSDTAPNLPGQGTFAVYAYDLNEDALPINRRVFSISSLGIPDGIRVDKADRVWTAEGDGINVRNRQGTLLGVILGLKLCESGVISNFALTGNTVIILAQERVWRLELASSVL</sequence>
<dbReference type="EMBL" id="CAJNOL010000926">
    <property type="protein sequence ID" value="CAF1240835.1"/>
    <property type="molecule type" value="Genomic_DNA"/>
</dbReference>
<dbReference type="PANTHER" id="PTHR47064:SF2">
    <property type="entry name" value="SMP-30_GLUCONOLACTONASE_LRE-LIKE REGION DOMAIN-CONTAINING PROTEIN-RELATED"/>
    <property type="match status" value="1"/>
</dbReference>
<keyword evidence="5" id="KW-1185">Reference proteome</keyword>
<evidence type="ECO:0000259" key="1">
    <source>
        <dbReference type="Pfam" id="PF08450"/>
    </source>
</evidence>
<dbReference type="PANTHER" id="PTHR47064">
    <property type="entry name" value="PUTATIVE (AFU_ORTHOLOGUE AFUA_1G08990)-RELATED"/>
    <property type="match status" value="1"/>
</dbReference>
<gene>
    <name evidence="3" type="ORF">JXQ802_LOCUS26450</name>
    <name evidence="2" type="ORF">PYM288_LOCUS17841</name>
</gene>
<dbReference type="EMBL" id="CAJNOH010000518">
    <property type="protein sequence ID" value="CAF1064774.1"/>
    <property type="molecule type" value="Genomic_DNA"/>
</dbReference>
<dbReference type="Proteomes" id="UP000663870">
    <property type="component" value="Unassembled WGS sequence"/>
</dbReference>
<evidence type="ECO:0000313" key="4">
    <source>
        <dbReference type="Proteomes" id="UP000663854"/>
    </source>
</evidence>
<feature type="domain" description="SMP-30/Gluconolactonase/LRE-like region" evidence="1">
    <location>
        <begin position="102"/>
        <end position="339"/>
    </location>
</feature>
<evidence type="ECO:0000313" key="5">
    <source>
        <dbReference type="Proteomes" id="UP000663870"/>
    </source>
</evidence>
<dbReference type="Proteomes" id="UP000663854">
    <property type="component" value="Unassembled WGS sequence"/>
</dbReference>
<proteinExistence type="predicted"/>
<reference evidence="2" key="1">
    <citation type="submission" date="2021-02" db="EMBL/GenBank/DDBJ databases">
        <authorList>
            <person name="Nowell W R."/>
        </authorList>
    </citation>
    <scope>NUCLEOTIDE SEQUENCE</scope>
</reference>
<protein>
    <recommendedName>
        <fullName evidence="1">SMP-30/Gluconolactonase/LRE-like region domain-containing protein</fullName>
    </recommendedName>
</protein>
<dbReference type="SUPFAM" id="SSF63829">
    <property type="entry name" value="Calcium-dependent phosphotriesterase"/>
    <property type="match status" value="1"/>
</dbReference>
<dbReference type="InterPro" id="IPR052988">
    <property type="entry name" value="Oryzine_lactonohydrolase"/>
</dbReference>
<evidence type="ECO:0000313" key="3">
    <source>
        <dbReference type="EMBL" id="CAF1240835.1"/>
    </source>
</evidence>